<accession>A0AAD5NH27</accession>
<dbReference type="GO" id="GO:0004553">
    <property type="term" value="F:hydrolase activity, hydrolyzing O-glycosyl compounds"/>
    <property type="evidence" value="ECO:0007669"/>
    <property type="project" value="InterPro"/>
</dbReference>
<evidence type="ECO:0000256" key="6">
    <source>
        <dbReference type="ARBA" id="ARBA00022801"/>
    </source>
</evidence>
<comment type="function">
    <text evidence="13">Catalyzes xyloglucan endohydrolysis (XEH) and/or endotransglycosylation (XET). Cleaves and religates xyloglucan polymers, an essential constituent of the primary cell wall, and thereby participates in cell wall construction of growing tissues.</text>
</comment>
<name>A0AAD5NH27_ACENE</name>
<keyword evidence="3 13" id="KW-0964">Secreted</keyword>
<feature type="active site" description="Nucleophile" evidence="11">
    <location>
        <position position="125"/>
    </location>
</feature>
<dbReference type="InterPro" id="IPR013320">
    <property type="entry name" value="ConA-like_dom_sf"/>
</dbReference>
<keyword evidence="5" id="KW-0732">Signal</keyword>
<dbReference type="EMBL" id="JAJSOW010000107">
    <property type="protein sequence ID" value="KAI9156723.1"/>
    <property type="molecule type" value="Genomic_DNA"/>
</dbReference>
<keyword evidence="9 13" id="KW-0326">Glycosidase</keyword>
<evidence type="ECO:0000256" key="2">
    <source>
        <dbReference type="ARBA" id="ARBA00022523"/>
    </source>
</evidence>
<dbReference type="GO" id="GO:0048046">
    <property type="term" value="C:apoplast"/>
    <property type="evidence" value="ECO:0007669"/>
    <property type="project" value="UniProtKB-SubCell"/>
</dbReference>
<comment type="subcellular location">
    <subcellularLocation>
        <location evidence="13">Secreted</location>
        <location evidence="13">Cell wall</location>
    </subcellularLocation>
    <subcellularLocation>
        <location evidence="13">Secreted</location>
        <location evidence="13">Extracellular space</location>
        <location evidence="13">Apoplast</location>
    </subcellularLocation>
</comment>
<protein>
    <recommendedName>
        <fullName evidence="13">Xyloglucan endotransglucosylase/hydrolase</fullName>
        <ecNumber evidence="13">2.4.1.207</ecNumber>
    </recommendedName>
</protein>
<evidence type="ECO:0000259" key="14">
    <source>
        <dbReference type="PROSITE" id="PS51762"/>
    </source>
</evidence>
<dbReference type="InterPro" id="IPR010713">
    <property type="entry name" value="XET_C"/>
</dbReference>
<dbReference type="GO" id="GO:0010411">
    <property type="term" value="P:xyloglucan metabolic process"/>
    <property type="evidence" value="ECO:0007669"/>
    <property type="project" value="InterPro"/>
</dbReference>
<keyword evidence="16" id="KW-1185">Reference proteome</keyword>
<dbReference type="InterPro" id="IPR008263">
    <property type="entry name" value="GH16_AS"/>
</dbReference>
<reference evidence="15" key="1">
    <citation type="journal article" date="2022" name="Plant J.">
        <title>Strategies of tolerance reflected in two North American maple genomes.</title>
        <authorList>
            <person name="McEvoy S.L."/>
            <person name="Sezen U.U."/>
            <person name="Trouern-Trend A."/>
            <person name="McMahon S.M."/>
            <person name="Schaberg P.G."/>
            <person name="Yang J."/>
            <person name="Wegrzyn J.L."/>
            <person name="Swenson N.G."/>
        </authorList>
    </citation>
    <scope>NUCLEOTIDE SEQUENCE</scope>
    <source>
        <strain evidence="15">91603</strain>
    </source>
</reference>
<feature type="active site" description="Proton donor" evidence="11">
    <location>
        <position position="129"/>
    </location>
</feature>
<dbReference type="EC" id="2.4.1.207" evidence="13"/>
<evidence type="ECO:0000256" key="11">
    <source>
        <dbReference type="PIRSR" id="PIRSR005604-1"/>
    </source>
</evidence>
<dbReference type="Proteomes" id="UP001064489">
    <property type="component" value="Chromosome 12"/>
</dbReference>
<evidence type="ECO:0000256" key="10">
    <source>
        <dbReference type="ARBA" id="ARBA00023316"/>
    </source>
</evidence>
<gene>
    <name evidence="15" type="ORF">LWI28_011154</name>
</gene>
<evidence type="ECO:0000256" key="4">
    <source>
        <dbReference type="ARBA" id="ARBA00022679"/>
    </source>
</evidence>
<evidence type="ECO:0000256" key="7">
    <source>
        <dbReference type="ARBA" id="ARBA00023157"/>
    </source>
</evidence>
<dbReference type="PIRSF" id="PIRSF005604">
    <property type="entry name" value="XET"/>
    <property type="match status" value="1"/>
</dbReference>
<comment type="similarity">
    <text evidence="13">Belongs to the glycosyl hydrolase 16 family.</text>
</comment>
<dbReference type="Gene3D" id="2.60.120.200">
    <property type="match status" value="1"/>
</dbReference>
<comment type="PTM">
    <text evidence="13">Contains at least one intrachain disulfide bond essential for its enzymatic activity.</text>
</comment>
<dbReference type="PANTHER" id="PTHR31062">
    <property type="entry name" value="XYLOGLUCAN ENDOTRANSGLUCOSYLASE/HYDROLASE PROTEIN 8-RELATED"/>
    <property type="match status" value="1"/>
</dbReference>
<organism evidence="15 16">
    <name type="scientific">Acer negundo</name>
    <name type="common">Box elder</name>
    <dbReference type="NCBI Taxonomy" id="4023"/>
    <lineage>
        <taxon>Eukaryota</taxon>
        <taxon>Viridiplantae</taxon>
        <taxon>Streptophyta</taxon>
        <taxon>Embryophyta</taxon>
        <taxon>Tracheophyta</taxon>
        <taxon>Spermatophyta</taxon>
        <taxon>Magnoliopsida</taxon>
        <taxon>eudicotyledons</taxon>
        <taxon>Gunneridae</taxon>
        <taxon>Pentapetalae</taxon>
        <taxon>rosids</taxon>
        <taxon>malvids</taxon>
        <taxon>Sapindales</taxon>
        <taxon>Sapindaceae</taxon>
        <taxon>Hippocastanoideae</taxon>
        <taxon>Acereae</taxon>
        <taxon>Acer</taxon>
    </lineage>
</organism>
<evidence type="ECO:0000256" key="3">
    <source>
        <dbReference type="ARBA" id="ARBA00022525"/>
    </source>
</evidence>
<dbReference type="InterPro" id="IPR016455">
    <property type="entry name" value="XTH"/>
</dbReference>
<dbReference type="GO" id="GO:0042546">
    <property type="term" value="P:cell wall biogenesis"/>
    <property type="evidence" value="ECO:0007669"/>
    <property type="project" value="InterPro"/>
</dbReference>
<evidence type="ECO:0000313" key="15">
    <source>
        <dbReference type="EMBL" id="KAI9156723.1"/>
    </source>
</evidence>
<keyword evidence="2 13" id="KW-0052">Apoplast</keyword>
<dbReference type="GO" id="GO:0016762">
    <property type="term" value="F:xyloglucan:xyloglucosyl transferase activity"/>
    <property type="evidence" value="ECO:0007669"/>
    <property type="project" value="UniProtKB-EC"/>
</dbReference>
<keyword evidence="10 13" id="KW-0961">Cell wall biogenesis/degradation</keyword>
<feature type="domain" description="GH16" evidence="14">
    <location>
        <begin position="14"/>
        <end position="239"/>
    </location>
</feature>
<feature type="glycosylation site" description="N-linked (GlcNAc...) asparagine" evidence="12">
    <location>
        <position position="133"/>
    </location>
</feature>
<dbReference type="PROSITE" id="PS51762">
    <property type="entry name" value="GH16_2"/>
    <property type="match status" value="1"/>
</dbReference>
<evidence type="ECO:0000256" key="12">
    <source>
        <dbReference type="PIRSR" id="PIRSR005604-2"/>
    </source>
</evidence>
<keyword evidence="6 13" id="KW-0378">Hydrolase</keyword>
<dbReference type="CDD" id="cd02176">
    <property type="entry name" value="GH16_XET"/>
    <property type="match status" value="1"/>
</dbReference>
<comment type="caution">
    <text evidence="15">The sequence shown here is derived from an EMBL/GenBank/DDBJ whole genome shotgun (WGS) entry which is preliminary data.</text>
</comment>
<evidence type="ECO:0000256" key="8">
    <source>
        <dbReference type="ARBA" id="ARBA00023180"/>
    </source>
</evidence>
<dbReference type="Pfam" id="PF00722">
    <property type="entry name" value="Glyco_hydro_16"/>
    <property type="match status" value="1"/>
</dbReference>
<reference evidence="15" key="2">
    <citation type="submission" date="2023-02" db="EMBL/GenBank/DDBJ databases">
        <authorList>
            <person name="Swenson N.G."/>
            <person name="Wegrzyn J.L."/>
            <person name="Mcevoy S.L."/>
        </authorList>
    </citation>
    <scope>NUCLEOTIDE SEQUENCE</scope>
    <source>
        <strain evidence="15">91603</strain>
        <tissue evidence="15">Leaf</tissue>
    </source>
</reference>
<dbReference type="GO" id="GO:0071555">
    <property type="term" value="P:cell wall organization"/>
    <property type="evidence" value="ECO:0007669"/>
    <property type="project" value="UniProtKB-KW"/>
</dbReference>
<keyword evidence="1 13" id="KW-0134">Cell wall</keyword>
<dbReference type="InterPro" id="IPR044791">
    <property type="entry name" value="Beta-glucanase/XTH"/>
</dbReference>
<dbReference type="PROSITE" id="PS01034">
    <property type="entry name" value="GH16_1"/>
    <property type="match status" value="1"/>
</dbReference>
<dbReference type="SUPFAM" id="SSF49899">
    <property type="entry name" value="Concanavalin A-like lectins/glucanases"/>
    <property type="match status" value="1"/>
</dbReference>
<evidence type="ECO:0000256" key="9">
    <source>
        <dbReference type="ARBA" id="ARBA00023295"/>
    </source>
</evidence>
<evidence type="ECO:0000256" key="13">
    <source>
        <dbReference type="RuleBase" id="RU361120"/>
    </source>
</evidence>
<evidence type="ECO:0000256" key="1">
    <source>
        <dbReference type="ARBA" id="ARBA00022512"/>
    </source>
</evidence>
<dbReference type="InterPro" id="IPR000757">
    <property type="entry name" value="Beta-glucanase-like"/>
</dbReference>
<dbReference type="AlphaFoldDB" id="A0AAD5NH27"/>
<evidence type="ECO:0000256" key="5">
    <source>
        <dbReference type="ARBA" id="ARBA00022729"/>
    </source>
</evidence>
<proteinExistence type="inferred from homology"/>
<sequence>MPFNKSIPSLHFFSSYSSSSQHSSMATSNFNSLLLSFLLFGSFLMTAYANFNEHFDITWGDGRAQILNNGELLTLSLDKASGSGFESKNEYLFGNIDMQLKLVPGNSAGTVTAYYLKSPGTTWDEIDFEFLGNLSGDPYILHTNVFTQGKGNREQQFYLWFDPTADFHTYSILWNPQRIIFSVDGTPIREFKNSESIGVPFPKNQAMRIHSSLWNADDWATRGGLVKTDWSQAPFTASYRNFKADACVLSNGASSCSSNSNWFSQQLDSTSQDRLKWVQNNYMIYNYCTDSKRFPQGLPAECNKS</sequence>
<keyword evidence="7" id="KW-1015">Disulfide bond</keyword>
<keyword evidence="4 13" id="KW-0808">Transferase</keyword>
<keyword evidence="8" id="KW-0325">Glycoprotein</keyword>
<dbReference type="Pfam" id="PF06955">
    <property type="entry name" value="XET_C"/>
    <property type="match status" value="1"/>
</dbReference>
<evidence type="ECO:0000313" key="16">
    <source>
        <dbReference type="Proteomes" id="UP001064489"/>
    </source>
</evidence>
<dbReference type="FunFam" id="2.60.120.200:FF:000025">
    <property type="entry name" value="Xyloglucan endotransglucosylase/hydrolase"/>
    <property type="match status" value="1"/>
</dbReference>